<sequence>MSPKEKMCGVIQVVITIISSPCPFGGICVTSRQLRNGYRQFLMRFCFDVVMFTFVYISSS</sequence>
<dbReference type="Proteomes" id="UP001209540">
    <property type="component" value="Unassembled WGS sequence"/>
</dbReference>
<evidence type="ECO:0000256" key="1">
    <source>
        <dbReference type="SAM" id="Phobius"/>
    </source>
</evidence>
<proteinExistence type="predicted"/>
<organism evidence="2 3">
    <name type="scientific">Phascolomyces articulosus</name>
    <dbReference type="NCBI Taxonomy" id="60185"/>
    <lineage>
        <taxon>Eukaryota</taxon>
        <taxon>Fungi</taxon>
        <taxon>Fungi incertae sedis</taxon>
        <taxon>Mucoromycota</taxon>
        <taxon>Mucoromycotina</taxon>
        <taxon>Mucoromycetes</taxon>
        <taxon>Mucorales</taxon>
        <taxon>Lichtheimiaceae</taxon>
        <taxon>Phascolomyces</taxon>
    </lineage>
</organism>
<reference evidence="2" key="2">
    <citation type="submission" date="2023-02" db="EMBL/GenBank/DDBJ databases">
        <authorList>
            <consortium name="DOE Joint Genome Institute"/>
            <person name="Mondo S.J."/>
            <person name="Chang Y."/>
            <person name="Wang Y."/>
            <person name="Ahrendt S."/>
            <person name="Andreopoulos W."/>
            <person name="Barry K."/>
            <person name="Beard J."/>
            <person name="Benny G.L."/>
            <person name="Blankenship S."/>
            <person name="Bonito G."/>
            <person name="Cuomo C."/>
            <person name="Desiro A."/>
            <person name="Gervers K.A."/>
            <person name="Hundley H."/>
            <person name="Kuo A."/>
            <person name="LaButti K."/>
            <person name="Lang B.F."/>
            <person name="Lipzen A."/>
            <person name="O'Donnell K."/>
            <person name="Pangilinan J."/>
            <person name="Reynolds N."/>
            <person name="Sandor L."/>
            <person name="Smith M.W."/>
            <person name="Tsang A."/>
            <person name="Grigoriev I.V."/>
            <person name="Stajich J.E."/>
            <person name="Spatafora J.W."/>
        </authorList>
    </citation>
    <scope>NUCLEOTIDE SEQUENCE</scope>
    <source>
        <strain evidence="2">RSA 2281</strain>
    </source>
</reference>
<dbReference type="AlphaFoldDB" id="A0AAD5PE17"/>
<evidence type="ECO:0000313" key="2">
    <source>
        <dbReference type="EMBL" id="KAI9258177.1"/>
    </source>
</evidence>
<protein>
    <submittedName>
        <fullName evidence="2">Uncharacterized protein</fullName>
    </submittedName>
</protein>
<keyword evidence="1" id="KW-1133">Transmembrane helix</keyword>
<keyword evidence="3" id="KW-1185">Reference proteome</keyword>
<keyword evidence="1" id="KW-0472">Membrane</keyword>
<evidence type="ECO:0000313" key="3">
    <source>
        <dbReference type="Proteomes" id="UP001209540"/>
    </source>
</evidence>
<comment type="caution">
    <text evidence="2">The sequence shown here is derived from an EMBL/GenBank/DDBJ whole genome shotgun (WGS) entry which is preliminary data.</text>
</comment>
<feature type="transmembrane region" description="Helical" evidence="1">
    <location>
        <begin position="41"/>
        <end position="59"/>
    </location>
</feature>
<dbReference type="EMBL" id="JAIXMP010000019">
    <property type="protein sequence ID" value="KAI9258177.1"/>
    <property type="molecule type" value="Genomic_DNA"/>
</dbReference>
<accession>A0AAD5PE17</accession>
<gene>
    <name evidence="2" type="ORF">BDA99DRAFT_515449</name>
</gene>
<keyword evidence="1" id="KW-0812">Transmembrane</keyword>
<reference evidence="2" key="1">
    <citation type="journal article" date="2022" name="IScience">
        <title>Evolution of zygomycete secretomes and the origins of terrestrial fungal ecologies.</title>
        <authorList>
            <person name="Chang Y."/>
            <person name="Wang Y."/>
            <person name="Mondo S."/>
            <person name="Ahrendt S."/>
            <person name="Andreopoulos W."/>
            <person name="Barry K."/>
            <person name="Beard J."/>
            <person name="Benny G.L."/>
            <person name="Blankenship S."/>
            <person name="Bonito G."/>
            <person name="Cuomo C."/>
            <person name="Desiro A."/>
            <person name="Gervers K.A."/>
            <person name="Hundley H."/>
            <person name="Kuo A."/>
            <person name="LaButti K."/>
            <person name="Lang B.F."/>
            <person name="Lipzen A."/>
            <person name="O'Donnell K."/>
            <person name="Pangilinan J."/>
            <person name="Reynolds N."/>
            <person name="Sandor L."/>
            <person name="Smith M.E."/>
            <person name="Tsang A."/>
            <person name="Grigoriev I.V."/>
            <person name="Stajich J.E."/>
            <person name="Spatafora J.W."/>
        </authorList>
    </citation>
    <scope>NUCLEOTIDE SEQUENCE</scope>
    <source>
        <strain evidence="2">RSA 2281</strain>
    </source>
</reference>
<name>A0AAD5PE17_9FUNG</name>